<feature type="domain" description="UspA" evidence="2">
    <location>
        <begin position="1"/>
        <end position="137"/>
    </location>
</feature>
<dbReference type="Pfam" id="PF00582">
    <property type="entry name" value="Usp"/>
    <property type="match status" value="2"/>
</dbReference>
<gene>
    <name evidence="3" type="ORF">BEN47_11755</name>
</gene>
<proteinExistence type="inferred from homology"/>
<evidence type="ECO:0000313" key="3">
    <source>
        <dbReference type="EMBL" id="OGX87147.1"/>
    </source>
</evidence>
<dbReference type="InterPro" id="IPR014729">
    <property type="entry name" value="Rossmann-like_a/b/a_fold"/>
</dbReference>
<dbReference type="SUPFAM" id="SSF52402">
    <property type="entry name" value="Adenine nucleotide alpha hydrolases-like"/>
    <property type="match status" value="2"/>
</dbReference>
<dbReference type="EMBL" id="MDZB01000092">
    <property type="protein sequence ID" value="OGX87147.1"/>
    <property type="molecule type" value="Genomic_DNA"/>
</dbReference>
<dbReference type="PRINTS" id="PR01438">
    <property type="entry name" value="UNVRSLSTRESS"/>
</dbReference>
<evidence type="ECO:0000259" key="2">
    <source>
        <dbReference type="Pfam" id="PF00582"/>
    </source>
</evidence>
<comment type="caution">
    <text evidence="3">The sequence shown here is derived from an EMBL/GenBank/DDBJ whole genome shotgun (WGS) entry which is preliminary data.</text>
</comment>
<protein>
    <recommendedName>
        <fullName evidence="2">UspA domain-containing protein</fullName>
    </recommendedName>
</protein>
<evidence type="ECO:0000256" key="1">
    <source>
        <dbReference type="ARBA" id="ARBA00008791"/>
    </source>
</evidence>
<feature type="domain" description="UspA" evidence="2">
    <location>
        <begin position="213"/>
        <end position="273"/>
    </location>
</feature>
<evidence type="ECO:0000313" key="4">
    <source>
        <dbReference type="Proteomes" id="UP000176294"/>
    </source>
</evidence>
<dbReference type="RefSeq" id="WP_158010890.1">
    <property type="nucleotide sequence ID" value="NZ_MDZB01000092.1"/>
</dbReference>
<dbReference type="InterPro" id="IPR006015">
    <property type="entry name" value="Universal_stress_UspA"/>
</dbReference>
<keyword evidence="4" id="KW-1185">Reference proteome</keyword>
<dbReference type="Proteomes" id="UP000176294">
    <property type="component" value="Unassembled WGS sequence"/>
</dbReference>
<dbReference type="AlphaFoldDB" id="A0A1G1T8D1"/>
<dbReference type="InterPro" id="IPR006016">
    <property type="entry name" value="UspA"/>
</dbReference>
<organism evidence="3 4">
    <name type="scientific">Hymenobacter lapidarius</name>
    <dbReference type="NCBI Taxonomy" id="1908237"/>
    <lineage>
        <taxon>Bacteria</taxon>
        <taxon>Pseudomonadati</taxon>
        <taxon>Bacteroidota</taxon>
        <taxon>Cytophagia</taxon>
        <taxon>Cytophagales</taxon>
        <taxon>Hymenobacteraceae</taxon>
        <taxon>Hymenobacter</taxon>
    </lineage>
</organism>
<sequence>MRPNLLVLTDASPAAVQARAYAAVLAAPLGAEVHLLHMSPVPPMTARVGEVMHATNARNLLRERHALEAVAAAMPVPATATTVAQPWDEALEEALARHQPLLMVAGLTATDGLLDEWLSNRALPLAHQTGYPLLLVPQHLPVAALRPPRCLALAVRDHAFALTPQALALGPLLAALDAAVVPTTVAPTDEPNAGHAGLTAAQECGLTPALAGSTLHRVVAAEPAAGLQQAVKELSADVLVLLDPGHGWISKLFGGSVIDEVLRQAQVPVLVLPTAAAAAVAEAPSFAAAAGYANTVISGLLPAS</sequence>
<dbReference type="OrthoDB" id="878074at2"/>
<comment type="similarity">
    <text evidence="1">Belongs to the universal stress protein A family.</text>
</comment>
<dbReference type="STRING" id="1908237.BEN47_11755"/>
<reference evidence="3 4" key="1">
    <citation type="submission" date="2016-08" db="EMBL/GenBank/DDBJ databases">
        <title>Hymenobacter coccineus sp. nov., Hymenobacter lapidarius sp. nov. and Hymenobacter glacialis sp. nov., isolated from Antarctic soil.</title>
        <authorList>
            <person name="Sedlacek I."/>
            <person name="Kralova S."/>
            <person name="Kyrova K."/>
            <person name="Maslanova I."/>
            <person name="Stankova E."/>
            <person name="Vrbovska V."/>
            <person name="Nemec M."/>
            <person name="Bartak M."/>
            <person name="Svec P."/>
            <person name="Busse H.-J."/>
            <person name="Pantucek R."/>
        </authorList>
    </citation>
    <scope>NUCLEOTIDE SEQUENCE [LARGE SCALE GENOMIC DNA]</scope>
    <source>
        <strain evidence="3 4">CCM 8643</strain>
    </source>
</reference>
<name>A0A1G1T8D1_9BACT</name>
<dbReference type="Gene3D" id="3.40.50.620">
    <property type="entry name" value="HUPs"/>
    <property type="match status" value="2"/>
</dbReference>
<accession>A0A1G1T8D1</accession>